<name>A0A9W7J6F5_HIBTR</name>
<dbReference type="EMBL" id="BSYR01000054">
    <property type="protein sequence ID" value="GMJ09003.1"/>
    <property type="molecule type" value="Genomic_DNA"/>
</dbReference>
<sequence>MCARHIYANWHKKWKGVNRKIQFWNCVRSTYVEDFDDQLKMFEDMGKKSTTDLLAILPQHWSRAYFLDMSKCDAVDNNMAKAFNRWIIEARSYPIINMLEEIKKMVMQRMHVKRVWKDKWTTNISPSATQKFENNMNKSNECNMVWNGDGGFEV</sequence>
<dbReference type="AlphaFoldDB" id="A0A9W7J6F5"/>
<dbReference type="OrthoDB" id="1711274at2759"/>
<dbReference type="PANTHER" id="PTHR31973">
    <property type="entry name" value="POLYPROTEIN, PUTATIVE-RELATED"/>
    <property type="match status" value="1"/>
</dbReference>
<proteinExistence type="predicted"/>
<evidence type="ECO:0000313" key="2">
    <source>
        <dbReference type="Proteomes" id="UP001165190"/>
    </source>
</evidence>
<protein>
    <recommendedName>
        <fullName evidence="3">Transposase MuDR plant domain-containing protein</fullName>
    </recommendedName>
</protein>
<organism evidence="1 2">
    <name type="scientific">Hibiscus trionum</name>
    <name type="common">Flower of an hour</name>
    <dbReference type="NCBI Taxonomy" id="183268"/>
    <lineage>
        <taxon>Eukaryota</taxon>
        <taxon>Viridiplantae</taxon>
        <taxon>Streptophyta</taxon>
        <taxon>Embryophyta</taxon>
        <taxon>Tracheophyta</taxon>
        <taxon>Spermatophyta</taxon>
        <taxon>Magnoliopsida</taxon>
        <taxon>eudicotyledons</taxon>
        <taxon>Gunneridae</taxon>
        <taxon>Pentapetalae</taxon>
        <taxon>rosids</taxon>
        <taxon>malvids</taxon>
        <taxon>Malvales</taxon>
        <taxon>Malvaceae</taxon>
        <taxon>Malvoideae</taxon>
        <taxon>Hibiscus</taxon>
    </lineage>
</organism>
<gene>
    <name evidence="1" type="ORF">HRI_004569500</name>
</gene>
<evidence type="ECO:0000313" key="1">
    <source>
        <dbReference type="EMBL" id="GMJ09003.1"/>
    </source>
</evidence>
<keyword evidence="2" id="KW-1185">Reference proteome</keyword>
<evidence type="ECO:0008006" key="3">
    <source>
        <dbReference type="Google" id="ProtNLM"/>
    </source>
</evidence>
<dbReference type="Proteomes" id="UP001165190">
    <property type="component" value="Unassembled WGS sequence"/>
</dbReference>
<reference evidence="1" key="1">
    <citation type="submission" date="2023-05" db="EMBL/GenBank/DDBJ databases">
        <title>Genome and transcriptome analyses reveal genes involved in the formation of fine ridges on petal epidermal cells in Hibiscus trionum.</title>
        <authorList>
            <person name="Koshimizu S."/>
            <person name="Masuda S."/>
            <person name="Ishii T."/>
            <person name="Shirasu K."/>
            <person name="Hoshino A."/>
            <person name="Arita M."/>
        </authorList>
    </citation>
    <scope>NUCLEOTIDE SEQUENCE</scope>
    <source>
        <strain evidence="1">Hamamatsu line</strain>
    </source>
</reference>
<comment type="caution">
    <text evidence="1">The sequence shown here is derived from an EMBL/GenBank/DDBJ whole genome shotgun (WGS) entry which is preliminary data.</text>
</comment>
<dbReference type="PANTHER" id="PTHR31973:SF197">
    <property type="entry name" value="SWIM-TYPE DOMAIN-CONTAINING PROTEIN"/>
    <property type="match status" value="1"/>
</dbReference>
<accession>A0A9W7J6F5</accession>